<dbReference type="CDD" id="cd00827">
    <property type="entry name" value="init_cond_enzymes"/>
    <property type="match status" value="1"/>
</dbReference>
<dbReference type="Gene3D" id="1.20.910.10">
    <property type="entry name" value="Heme oxygenase-like"/>
    <property type="match status" value="1"/>
</dbReference>
<evidence type="ECO:0000256" key="2">
    <source>
        <dbReference type="ARBA" id="ARBA00023315"/>
    </source>
</evidence>
<feature type="domain" description="Beta-ketoacyl-[acyl-carrier-protein] synthase III C-terminal" evidence="3">
    <location>
        <begin position="287"/>
        <end position="360"/>
    </location>
</feature>
<reference evidence="4 5" key="1">
    <citation type="submission" date="2018-09" db="EMBL/GenBank/DDBJ databases">
        <title>Acidovorax cavernicola nov. sp. isolated from Gruta de las Maravillas (Aracena, Spain).</title>
        <authorList>
            <person name="Jurado V."/>
            <person name="Gutierrez-Patricio S."/>
            <person name="Gonzalez-Pimentel J.L."/>
            <person name="Miller A.Z."/>
            <person name="Laiz L."/>
            <person name="Saiz-Jimenez C."/>
        </authorList>
    </citation>
    <scope>NUCLEOTIDE SEQUENCE [LARGE SCALE GENOMIC DNA]</scope>
    <source>
        <strain evidence="4 5">1011MAR4D40.2</strain>
    </source>
</reference>
<dbReference type="GO" id="GO:0016746">
    <property type="term" value="F:acyltransferase activity"/>
    <property type="evidence" value="ECO:0007669"/>
    <property type="project" value="UniProtKB-KW"/>
</dbReference>
<dbReference type="Proteomes" id="UP000265619">
    <property type="component" value="Unassembled WGS sequence"/>
</dbReference>
<dbReference type="OrthoDB" id="2514738at2"/>
<keyword evidence="5" id="KW-1185">Reference proteome</keyword>
<evidence type="ECO:0000313" key="5">
    <source>
        <dbReference type="Proteomes" id="UP000265619"/>
    </source>
</evidence>
<keyword evidence="1" id="KW-0808">Transferase</keyword>
<evidence type="ECO:0000313" key="4">
    <source>
        <dbReference type="EMBL" id="RIX84657.1"/>
    </source>
</evidence>
<dbReference type="InterPro" id="IPR016039">
    <property type="entry name" value="Thiolase-like"/>
</dbReference>
<keyword evidence="2" id="KW-0012">Acyltransferase</keyword>
<dbReference type="EMBL" id="QXMN01000002">
    <property type="protein sequence ID" value="RIX84657.1"/>
    <property type="molecule type" value="Genomic_DNA"/>
</dbReference>
<accession>A0A9X8GX46</accession>
<name>A0A9X8GX46_9BURK</name>
<dbReference type="Pfam" id="PF14518">
    <property type="entry name" value="Haem_oxygenas_2"/>
    <property type="match status" value="1"/>
</dbReference>
<dbReference type="RefSeq" id="WP_119552026.1">
    <property type="nucleotide sequence ID" value="NZ_QXMN01000002.1"/>
</dbReference>
<dbReference type="InterPro" id="IPR013747">
    <property type="entry name" value="ACP_syn_III_C"/>
</dbReference>
<gene>
    <name evidence="4" type="ORF">D3H34_03280</name>
</gene>
<dbReference type="SUPFAM" id="SSF53901">
    <property type="entry name" value="Thiolase-like"/>
    <property type="match status" value="2"/>
</dbReference>
<dbReference type="SUPFAM" id="SSF48613">
    <property type="entry name" value="Heme oxygenase-like"/>
    <property type="match status" value="1"/>
</dbReference>
<dbReference type="Gene3D" id="3.40.47.10">
    <property type="match status" value="2"/>
</dbReference>
<protein>
    <submittedName>
        <fullName evidence="4">StlD/DarB family beta-ketosynthase</fullName>
    </submittedName>
</protein>
<proteinExistence type="predicted"/>
<evidence type="ECO:0000256" key="1">
    <source>
        <dbReference type="ARBA" id="ARBA00022679"/>
    </source>
</evidence>
<organism evidence="4 5">
    <name type="scientific">Acidovorax cavernicola</name>
    <dbReference type="NCBI Taxonomy" id="1675792"/>
    <lineage>
        <taxon>Bacteria</taxon>
        <taxon>Pseudomonadati</taxon>
        <taxon>Pseudomonadota</taxon>
        <taxon>Betaproteobacteria</taxon>
        <taxon>Burkholderiales</taxon>
        <taxon>Comamonadaceae</taxon>
        <taxon>Acidovorax</taxon>
    </lineage>
</organism>
<evidence type="ECO:0000259" key="3">
    <source>
        <dbReference type="Pfam" id="PF08541"/>
    </source>
</evidence>
<dbReference type="InterPro" id="IPR016084">
    <property type="entry name" value="Haem_Oase-like_multi-hlx"/>
</dbReference>
<sequence>MPVSFQRVYLESAGYFMPGEPVPNDRMDAYIAPLNRMSERIKRRILAENGILTRHYAIDEEGVTRHTNAQLAAGAIRDCLQRGGAELSRVSLLASGSSGGDTLMPGFANMIQGELAAQPMETHSVHGICAAGVSAIQTAAQGIELGAHRSALAVASEMPSRLFKRSRFAARGYETDFDSHFLRWMLSDGAGALLLSDGTPALAGKPGLRLKLKWVHQRAFSGDYPVCMQLGLTENREDHGRGHLDFGSWAEAEAAGALSLRQDIRLLPHLFDIGIHEYAGLVRDGWVDPKRVDHFLCHYSSEKFIPVVEDLMAKADLAIPRERWWSNLAWRGNTGAASILVMLAEFLHTKALKPGEQIFCYVPESGRFMVAYMLLEVEAVDAAPVVVAPRAAAVVPDDDLVIAPPHDPAAAPEGLGALLTELAAIWHDYRSRVWRTPLIRQIRERRFAVPDYLNWMEQWVPQVREGSLWMREGAASLSEPYRMLSSLIDVHAGEEQNDFNILFSDYRKAGGTVESIDELRRNPGGEALNAYLHGLAATRDPIGLLGAIYIIEGTGQRIVPALLPLLKASLKLPPDAFRFLEYHGHNDEHHLNRWLAAVEMVMAVEGQARAARQITDTARHTAALYLMQFQHITERMSNGQNA</sequence>
<dbReference type="Pfam" id="PF08541">
    <property type="entry name" value="ACP_syn_III_C"/>
    <property type="match status" value="1"/>
</dbReference>
<dbReference type="GO" id="GO:0044550">
    <property type="term" value="P:secondary metabolite biosynthetic process"/>
    <property type="evidence" value="ECO:0007669"/>
    <property type="project" value="TreeGrafter"/>
</dbReference>
<dbReference type="AlphaFoldDB" id="A0A9X8GX46"/>
<dbReference type="PANTHER" id="PTHR34069:SF3">
    <property type="entry name" value="ACYL-COA:ACYL-COA ALKYLTRANSFERASE"/>
    <property type="match status" value="1"/>
</dbReference>
<dbReference type="PANTHER" id="PTHR34069">
    <property type="entry name" value="3-OXOACYL-[ACYL-CARRIER-PROTEIN] SYNTHASE 3"/>
    <property type="match status" value="1"/>
</dbReference>
<comment type="caution">
    <text evidence="4">The sequence shown here is derived from an EMBL/GenBank/DDBJ whole genome shotgun (WGS) entry which is preliminary data.</text>
</comment>